<evidence type="ECO:0000313" key="2">
    <source>
        <dbReference type="Proteomes" id="UP000224963"/>
    </source>
</evidence>
<reference evidence="1 2" key="1">
    <citation type="journal article" date="2016" name="FEMS Microbiol. Lett.">
        <title>Characterization of LysPBC4, a novel Bacillus cereus-specific endolysin of bacteriophage PBC4.</title>
        <authorList>
            <person name="Na H."/>
            <person name="Kong M."/>
            <person name="Ryu S."/>
        </authorList>
    </citation>
    <scope>NUCLEOTIDE SEQUENCE [LARGE SCALE GENOMIC DNA]</scope>
</reference>
<keyword evidence="2" id="KW-1185">Reference proteome</keyword>
<protein>
    <submittedName>
        <fullName evidence="1">Uncharacterized protein</fullName>
    </submittedName>
</protein>
<gene>
    <name evidence="1" type="ORF">PBC4_010</name>
</gene>
<evidence type="ECO:0000313" key="1">
    <source>
        <dbReference type="EMBL" id="AKQ08202.1"/>
    </source>
</evidence>
<name>A0A1D6X848_9CAUD</name>
<proteinExistence type="predicted"/>
<sequence length="171" mass="19278">MAGEVVFTGREEIYNGFNRKLYFTTTSAKALPTDTSIVWTELGYDDSFSFDENENETQKYNKRSKSHKKKGRKEYTFDISQMYAGVQYSIFMLKGKNGTLKQVTTNDMDQVVEVNFFHNCDINSPKFAGGGDDKDDTISASGSYENRFLYDKEGTGAKLLFATDGSHVVTP</sequence>
<dbReference type="EMBL" id="KT070866">
    <property type="protein sequence ID" value="AKQ08202.1"/>
    <property type="molecule type" value="Genomic_DNA"/>
</dbReference>
<organism evidence="1 2">
    <name type="scientific">Bacillus phage PBC4</name>
    <dbReference type="NCBI Taxonomy" id="1675028"/>
    <lineage>
        <taxon>Viruses</taxon>
        <taxon>Duplodnaviria</taxon>
        <taxon>Heunggongvirae</taxon>
        <taxon>Uroviricota</taxon>
        <taxon>Caudoviricetes</taxon>
        <taxon>Sejongvirinae</taxon>
        <taxon>Yihwangvirus</taxon>
        <taxon>Yihwangvirus PBC4</taxon>
    </lineage>
</organism>
<dbReference type="Proteomes" id="UP000224963">
    <property type="component" value="Segment"/>
</dbReference>
<accession>A0A1D6X848</accession>